<dbReference type="CDD" id="cd06259">
    <property type="entry name" value="YdcF-like"/>
    <property type="match status" value="1"/>
</dbReference>
<evidence type="ECO:0000256" key="7">
    <source>
        <dbReference type="ARBA" id="ARBA00023316"/>
    </source>
</evidence>
<dbReference type="NCBIfam" id="NF007794">
    <property type="entry name" value="PRK10494.1"/>
    <property type="match status" value="1"/>
</dbReference>
<feature type="domain" description="DUF218" evidence="11">
    <location>
        <begin position="82"/>
        <end position="244"/>
    </location>
</feature>
<accession>A0AAU7QGT1</accession>
<dbReference type="Gene3D" id="3.40.50.620">
    <property type="entry name" value="HUPs"/>
    <property type="match status" value="1"/>
</dbReference>
<evidence type="ECO:0000256" key="8">
    <source>
        <dbReference type="ARBA" id="ARBA00053487"/>
    </source>
</evidence>
<evidence type="ECO:0000256" key="10">
    <source>
        <dbReference type="SAM" id="Phobius"/>
    </source>
</evidence>
<evidence type="ECO:0000313" key="12">
    <source>
        <dbReference type="EMBL" id="XBS71847.1"/>
    </source>
</evidence>
<dbReference type="EMBL" id="CP157947">
    <property type="protein sequence ID" value="XBS71847.1"/>
    <property type="molecule type" value="Genomic_DNA"/>
</dbReference>
<organism evidence="12">
    <name type="scientific">Acerihabitans sp. KWT182</name>
    <dbReference type="NCBI Taxonomy" id="3157919"/>
    <lineage>
        <taxon>Bacteria</taxon>
        <taxon>Pseudomonadati</taxon>
        <taxon>Pseudomonadota</taxon>
        <taxon>Gammaproteobacteria</taxon>
        <taxon>Enterobacterales</taxon>
        <taxon>Pectobacteriaceae</taxon>
        <taxon>Acerihabitans</taxon>
    </lineage>
</organism>
<proteinExistence type="predicted"/>
<keyword evidence="2" id="KW-1003">Cell membrane</keyword>
<dbReference type="FunFam" id="3.40.50.620:FF:000164">
    <property type="entry name" value="Envelope biogenesis factor ElyC"/>
    <property type="match status" value="1"/>
</dbReference>
<dbReference type="GO" id="GO:0043164">
    <property type="term" value="P:Gram-negative-bacterium-type cell wall biogenesis"/>
    <property type="evidence" value="ECO:0007669"/>
    <property type="project" value="TreeGrafter"/>
</dbReference>
<evidence type="ECO:0000256" key="4">
    <source>
        <dbReference type="ARBA" id="ARBA00022692"/>
    </source>
</evidence>
<dbReference type="GO" id="GO:0000270">
    <property type="term" value="P:peptidoglycan metabolic process"/>
    <property type="evidence" value="ECO:0007669"/>
    <property type="project" value="TreeGrafter"/>
</dbReference>
<sequence length="260" mass="27950">MLFTLKKIIGGLLAPLPLLILLMAAGLVLLWFSRRQKTGRTLVTFGWLCLLLSSLQPVADSLLAPLENRYPTYNDTGAGIAYIVVLGGGYTFNPHWAPSSNLVNNSLPRVTEGIRQYLNHPGAKLVFTGGPAMGNPVSSAETAARVAQSLGVPAENIIKLDKPRDTGQEASDVAALVGRQSFILVTSANHLPRAMQIFQAQGLSPIPAPANQLAVDSPLNFWERMYPSALWLGHTERAWYETLGGIWQKITGAQGAPAGD</sequence>
<evidence type="ECO:0000259" key="11">
    <source>
        <dbReference type="Pfam" id="PF02698"/>
    </source>
</evidence>
<keyword evidence="5 10" id="KW-1133">Transmembrane helix</keyword>
<keyword evidence="7" id="KW-0961">Cell wall biogenesis/degradation</keyword>
<dbReference type="InterPro" id="IPR014729">
    <property type="entry name" value="Rossmann-like_a/b/a_fold"/>
</dbReference>
<evidence type="ECO:0000256" key="6">
    <source>
        <dbReference type="ARBA" id="ARBA00023136"/>
    </source>
</evidence>
<comment type="function">
    <text evidence="8">Plays a critical role in the metabolism of the essential lipid carrier used for cell wall synthesis.</text>
</comment>
<dbReference type="AlphaFoldDB" id="A0AAU7QGT1"/>
<comment type="subcellular location">
    <subcellularLocation>
        <location evidence="1">Cell inner membrane</location>
        <topology evidence="1">Multi-pass membrane protein</topology>
    </subcellularLocation>
</comment>
<keyword evidence="3" id="KW-0997">Cell inner membrane</keyword>
<dbReference type="InterPro" id="IPR003848">
    <property type="entry name" value="DUF218"/>
</dbReference>
<evidence type="ECO:0000256" key="1">
    <source>
        <dbReference type="ARBA" id="ARBA00004429"/>
    </source>
</evidence>
<evidence type="ECO:0000256" key="3">
    <source>
        <dbReference type="ARBA" id="ARBA00022519"/>
    </source>
</evidence>
<reference evidence="12" key="1">
    <citation type="submission" date="2024-06" db="EMBL/GenBank/DDBJ databases">
        <authorList>
            <person name="Coelho C."/>
            <person name="Bento M."/>
            <person name="Garcia E."/>
            <person name="Camelo A."/>
            <person name="Brandao I."/>
            <person name="Espirito Santo C."/>
            <person name="Trovao J."/>
            <person name="Verissimo A."/>
            <person name="Costa J."/>
            <person name="Tiago I."/>
        </authorList>
    </citation>
    <scope>NUCLEOTIDE SEQUENCE</scope>
    <source>
        <strain evidence="12">KWT182</strain>
    </source>
</reference>
<name>A0AAU7QGT1_9GAMM</name>
<keyword evidence="6 10" id="KW-0472">Membrane</keyword>
<dbReference type="PANTHER" id="PTHR30336">
    <property type="entry name" value="INNER MEMBRANE PROTEIN, PROBABLE PERMEASE"/>
    <property type="match status" value="1"/>
</dbReference>
<dbReference type="GO" id="GO:0005886">
    <property type="term" value="C:plasma membrane"/>
    <property type="evidence" value="ECO:0007669"/>
    <property type="project" value="UniProtKB-SubCell"/>
</dbReference>
<evidence type="ECO:0000256" key="2">
    <source>
        <dbReference type="ARBA" id="ARBA00022475"/>
    </source>
</evidence>
<protein>
    <recommendedName>
        <fullName evidence="9">Envelope biogenesis factor ElyC</fullName>
    </recommendedName>
</protein>
<evidence type="ECO:0000256" key="5">
    <source>
        <dbReference type="ARBA" id="ARBA00022989"/>
    </source>
</evidence>
<keyword evidence="4 10" id="KW-0812">Transmembrane</keyword>
<dbReference type="GO" id="GO:0071555">
    <property type="term" value="P:cell wall organization"/>
    <property type="evidence" value="ECO:0007669"/>
    <property type="project" value="UniProtKB-KW"/>
</dbReference>
<feature type="transmembrane region" description="Helical" evidence="10">
    <location>
        <begin position="12"/>
        <end position="32"/>
    </location>
</feature>
<gene>
    <name evidence="12" type="primary">elyC</name>
    <name evidence="12" type="ORF">ABK905_08880</name>
</gene>
<dbReference type="PANTHER" id="PTHR30336:SF4">
    <property type="entry name" value="ENVELOPE BIOGENESIS FACTOR ELYC"/>
    <property type="match status" value="1"/>
</dbReference>
<evidence type="ECO:0000256" key="9">
    <source>
        <dbReference type="ARBA" id="ARBA00070389"/>
    </source>
</evidence>
<dbReference type="InterPro" id="IPR051599">
    <property type="entry name" value="Cell_Envelope_Assoc"/>
</dbReference>
<dbReference type="Pfam" id="PF02698">
    <property type="entry name" value="DUF218"/>
    <property type="match status" value="1"/>
</dbReference>